<feature type="compositionally biased region" description="Basic and acidic residues" evidence="1">
    <location>
        <begin position="239"/>
        <end position="312"/>
    </location>
</feature>
<feature type="region of interest" description="Disordered" evidence="1">
    <location>
        <begin position="230"/>
        <end position="320"/>
    </location>
</feature>
<organism evidence="2 3">
    <name type="scientific">Clathrus columnatus</name>
    <dbReference type="NCBI Taxonomy" id="1419009"/>
    <lineage>
        <taxon>Eukaryota</taxon>
        <taxon>Fungi</taxon>
        <taxon>Dikarya</taxon>
        <taxon>Basidiomycota</taxon>
        <taxon>Agaricomycotina</taxon>
        <taxon>Agaricomycetes</taxon>
        <taxon>Phallomycetidae</taxon>
        <taxon>Phallales</taxon>
        <taxon>Clathraceae</taxon>
        <taxon>Clathrus</taxon>
    </lineage>
</organism>
<feature type="region of interest" description="Disordered" evidence="1">
    <location>
        <begin position="1"/>
        <end position="37"/>
    </location>
</feature>
<proteinExistence type="predicted"/>
<gene>
    <name evidence="2" type="ORF">Clacol_005885</name>
</gene>
<name>A0AAV5AG32_9AGAM</name>
<sequence length="320" mass="36600">MSISFKRPSINSEESTSTHSPAPFDSNPFDNRGPWEGGDVPAVSLPAELKALQLGSTWTVEFLDVSEGAVLGFGKNHIVARADFAHMYVNNIGIIYYGAMLSMELKEEFVIVDREAEDESGAFVHEGLISEHDYFPGTFWVKLLKYEQQTMRAHASRTFHFKRRLTLGDLVVTKEMHQFVFLSYEGRWKGCGDFIIQMWADLVNRGILEKFFKTTPPSLAETSVQLTSIATPQNPGQLEDVKKNIENEKDPEEKKKQEDRKNQLEEDLKNKKTIEDDKNKERAKAEKEKEAADKSHEAEKDVKNDKSKDKWNQKGKHIFK</sequence>
<dbReference type="Proteomes" id="UP001050691">
    <property type="component" value="Unassembled WGS sequence"/>
</dbReference>
<evidence type="ECO:0000313" key="3">
    <source>
        <dbReference type="Proteomes" id="UP001050691"/>
    </source>
</evidence>
<evidence type="ECO:0000313" key="2">
    <source>
        <dbReference type="EMBL" id="GJJ11649.1"/>
    </source>
</evidence>
<feature type="compositionally biased region" description="Polar residues" evidence="1">
    <location>
        <begin position="1"/>
        <end position="20"/>
    </location>
</feature>
<keyword evidence="3" id="KW-1185">Reference proteome</keyword>
<reference evidence="2" key="1">
    <citation type="submission" date="2021-10" db="EMBL/GenBank/DDBJ databases">
        <title>De novo Genome Assembly of Clathrus columnatus (Basidiomycota, Fungi) Using Illumina and Nanopore Sequence Data.</title>
        <authorList>
            <person name="Ogiso-Tanaka E."/>
            <person name="Itagaki H."/>
            <person name="Hosoya T."/>
            <person name="Hosaka K."/>
        </authorList>
    </citation>
    <scope>NUCLEOTIDE SEQUENCE</scope>
    <source>
        <strain evidence="2">MO-923</strain>
    </source>
</reference>
<dbReference type="EMBL" id="BPWL01000006">
    <property type="protein sequence ID" value="GJJ11649.1"/>
    <property type="molecule type" value="Genomic_DNA"/>
</dbReference>
<protein>
    <submittedName>
        <fullName evidence="2">Uncharacterized protein</fullName>
    </submittedName>
</protein>
<accession>A0AAV5AG32</accession>
<comment type="caution">
    <text evidence="2">The sequence shown here is derived from an EMBL/GenBank/DDBJ whole genome shotgun (WGS) entry which is preliminary data.</text>
</comment>
<evidence type="ECO:0000256" key="1">
    <source>
        <dbReference type="SAM" id="MobiDB-lite"/>
    </source>
</evidence>
<dbReference type="AlphaFoldDB" id="A0AAV5AG32"/>